<dbReference type="Proteomes" id="UP001150830">
    <property type="component" value="Unassembled WGS sequence"/>
</dbReference>
<name>A0A9X3EQ55_9GAMM</name>
<keyword evidence="2" id="KW-1185">Reference proteome</keyword>
<dbReference type="RefSeq" id="WP_283175019.1">
    <property type="nucleotide sequence ID" value="NZ_JAPNOA010000056.1"/>
</dbReference>
<protein>
    <submittedName>
        <fullName evidence="1">YqfO family protein</fullName>
    </submittedName>
</protein>
<sequence>MYKLVFFVPESHLESVKTAVLATGAGQIGDYDSCCWQIKGMGQFRPLAAANPFIGSAGVLEQVDEYRVELVCADALIREAVQALVAAHPYEEPAWDVTRLVDVLAADFKP</sequence>
<dbReference type="EMBL" id="JAPNOA010000056">
    <property type="protein sequence ID" value="MCY0966823.1"/>
    <property type="molecule type" value="Genomic_DNA"/>
</dbReference>
<dbReference type="PANTHER" id="PTHR41774">
    <property type="match status" value="1"/>
</dbReference>
<dbReference type="InterPro" id="IPR036069">
    <property type="entry name" value="DUF34/NIF3_sf"/>
</dbReference>
<dbReference type="InterPro" id="IPR015867">
    <property type="entry name" value="N-reg_PII/ATP_PRibTrfase_C"/>
</dbReference>
<organism evidence="1 2">
    <name type="scientific">Parathalassolituus penaei</name>
    <dbReference type="NCBI Taxonomy" id="2997323"/>
    <lineage>
        <taxon>Bacteria</taxon>
        <taxon>Pseudomonadati</taxon>
        <taxon>Pseudomonadota</taxon>
        <taxon>Gammaproteobacteria</taxon>
        <taxon>Oceanospirillales</taxon>
        <taxon>Oceanospirillaceae</taxon>
        <taxon>Parathalassolituus</taxon>
    </lineage>
</organism>
<accession>A0A9X3EQ55</accession>
<dbReference type="AlphaFoldDB" id="A0A9X3EQ55"/>
<gene>
    <name evidence="1" type="ORF">OUO13_16705</name>
</gene>
<dbReference type="FunFam" id="3.30.70.120:FF:000006">
    <property type="entry name" value="GTP cyclohydrolase 1 type 2 homolog"/>
    <property type="match status" value="1"/>
</dbReference>
<dbReference type="SUPFAM" id="SSF102705">
    <property type="entry name" value="NIF3 (NGG1p interacting factor 3)-like"/>
    <property type="match status" value="1"/>
</dbReference>
<evidence type="ECO:0000313" key="1">
    <source>
        <dbReference type="EMBL" id="MCY0966823.1"/>
    </source>
</evidence>
<dbReference type="Gene3D" id="3.30.70.120">
    <property type="match status" value="1"/>
</dbReference>
<proteinExistence type="predicted"/>
<dbReference type="PANTHER" id="PTHR41774:SF1">
    <property type="entry name" value="NGG1P INTERACTING FACTOR NIF3"/>
    <property type="match status" value="1"/>
</dbReference>
<comment type="caution">
    <text evidence="1">The sequence shown here is derived from an EMBL/GenBank/DDBJ whole genome shotgun (WGS) entry which is preliminary data.</text>
</comment>
<reference evidence="1" key="1">
    <citation type="submission" date="2022-11" db="EMBL/GenBank/DDBJ databases">
        <title>Parathalassolutuus dongxingensis gen. nov., sp. nov., a novel member of family Oceanospirillaceae isolated from a coastal shrimp pond in Guangxi, China.</title>
        <authorList>
            <person name="Chen H."/>
        </authorList>
    </citation>
    <scope>NUCLEOTIDE SEQUENCE</scope>
    <source>
        <strain evidence="1">G-43</strain>
    </source>
</reference>
<evidence type="ECO:0000313" key="2">
    <source>
        <dbReference type="Proteomes" id="UP001150830"/>
    </source>
</evidence>